<reference evidence="2" key="1">
    <citation type="submission" date="2014-12" db="EMBL/GenBank/DDBJ databases">
        <title>Genome Sequence of Valsa Canker Pathogens Uncovers a Specific Adaption of Colonization on Woody Bark.</title>
        <authorList>
            <person name="Yin Z."/>
            <person name="Liu H."/>
            <person name="Gao X."/>
            <person name="Li Z."/>
            <person name="Song N."/>
            <person name="Ke X."/>
            <person name="Dai Q."/>
            <person name="Wu Y."/>
            <person name="Sun Y."/>
            <person name="Xu J.-R."/>
            <person name="Kang Z.K."/>
            <person name="Wang L."/>
            <person name="Huang L."/>
        </authorList>
    </citation>
    <scope>NUCLEOTIDE SEQUENCE [LARGE SCALE GENOMIC DNA]</scope>
    <source>
        <strain evidence="2">03-8</strain>
    </source>
</reference>
<dbReference type="EMBL" id="CM003101">
    <property type="protein sequence ID" value="KUI69001.1"/>
    <property type="molecule type" value="Genomic_DNA"/>
</dbReference>
<evidence type="ECO:0000313" key="2">
    <source>
        <dbReference type="EMBL" id="KUI69001.1"/>
    </source>
</evidence>
<evidence type="ECO:0000256" key="1">
    <source>
        <dbReference type="SAM" id="MobiDB-lite"/>
    </source>
</evidence>
<proteinExistence type="predicted"/>
<accession>A0A194VXN0</accession>
<protein>
    <submittedName>
        <fullName evidence="2">Uncharacterized protein</fullName>
    </submittedName>
</protein>
<gene>
    <name evidence="2" type="ORF">VM1G_11544</name>
</gene>
<sequence>MSDLTRDSSEYGMGITARCPWRIGAKLKAKVEIHARTDIGSAISGKGGRDLPWLGGGQSRWRSSRERRTASYRLASKSVVEGSLKKDDGAERINDGFSKRIRTAEGVERKERKRNDGDRKIDECQAKVVAGQDRTGTRTCNNAQGMRIWDRETGRNEMRDVKQKKRSLAKGRDQN</sequence>
<feature type="region of interest" description="Disordered" evidence="1">
    <location>
        <begin position="131"/>
        <end position="175"/>
    </location>
</feature>
<dbReference type="Proteomes" id="UP000078559">
    <property type="component" value="Chromosome 4"/>
</dbReference>
<feature type="compositionally biased region" description="Basic and acidic residues" evidence="1">
    <location>
        <begin position="148"/>
        <end position="161"/>
    </location>
</feature>
<keyword evidence="3" id="KW-1185">Reference proteome</keyword>
<organism evidence="2 3">
    <name type="scientific">Cytospora mali</name>
    <name type="common">Apple Valsa canker fungus</name>
    <name type="synonym">Valsa mali</name>
    <dbReference type="NCBI Taxonomy" id="578113"/>
    <lineage>
        <taxon>Eukaryota</taxon>
        <taxon>Fungi</taxon>
        <taxon>Dikarya</taxon>
        <taxon>Ascomycota</taxon>
        <taxon>Pezizomycotina</taxon>
        <taxon>Sordariomycetes</taxon>
        <taxon>Sordariomycetidae</taxon>
        <taxon>Diaporthales</taxon>
        <taxon>Cytosporaceae</taxon>
        <taxon>Cytospora</taxon>
    </lineage>
</organism>
<dbReference type="AlphaFoldDB" id="A0A194VXN0"/>
<evidence type="ECO:0000313" key="3">
    <source>
        <dbReference type="Proteomes" id="UP000078559"/>
    </source>
</evidence>
<name>A0A194VXN0_CYTMA</name>